<dbReference type="InterPro" id="IPR000310">
    <property type="entry name" value="Orn/Lys/Arg_deCO2ase_major_dom"/>
</dbReference>
<reference evidence="8" key="2">
    <citation type="submission" date="2021-04" db="EMBL/GenBank/DDBJ databases">
        <authorList>
            <person name="Gilroy R."/>
        </authorList>
    </citation>
    <scope>NUCLEOTIDE SEQUENCE</scope>
    <source>
        <strain evidence="8">CHK165-2605</strain>
    </source>
</reference>
<name>A0A9D2P3A2_9FIRM</name>
<dbReference type="GO" id="GO:0016831">
    <property type="term" value="F:carboxy-lyase activity"/>
    <property type="evidence" value="ECO:0007669"/>
    <property type="project" value="UniProtKB-KW"/>
</dbReference>
<evidence type="ECO:0000259" key="6">
    <source>
        <dbReference type="Pfam" id="PF01276"/>
    </source>
</evidence>
<sequence length="486" mass="54827">MEYLYDKLKKLENSDVYGFHMPGHKRNGTLTGADLPYGLDITEIDGFDDLHHADGILKEAQERAAYIWHADESHYLINGSTVGLISAILGCTHRGDTILMARNCHKSVYNAVFLNELRPVYLYPQLFSSGEKEEGDLNGPVTALQVDHALNDNPDIRAVVITSPTYDGVVSDVRSIAECVHRKGIPLILDEAHGAHFGFHPYFPDNGNDLGADIVIHSLHKTLPSLTQTALLHMNGSVADRERVHMYLDILQSSSPSYVLMASMDECVRLMEKKHKEIFGRYVDLLQRTREQLKNMEHLSLWESTAYDRSKILISTAGCTIQREEMKKYTGKQLYNSIRGKYLLQLEMSAPDYVIAMTAPGDTERGMHRLVDALSEIDSELAKYKESESIYAKNREIGIELQENLQIYSSSEINKFRNKRKKISLEACGGYVAAEYAYVYPPGIPLIVPGERISEKTVRQIVKYQKTGFDIRGIHETGRIEVLDNG</sequence>
<dbReference type="AlphaFoldDB" id="A0A9D2P3A2"/>
<keyword evidence="3" id="KW-0210">Decarboxylase</keyword>
<feature type="domain" description="Orn/Lys/Arg decarboxylases family 1 pyridoxal-P attachment site" evidence="6">
    <location>
        <begin position="4"/>
        <end position="311"/>
    </location>
</feature>
<comment type="caution">
    <text evidence="8">The sequence shown here is derived from an EMBL/GenBank/DDBJ whole genome shotgun (WGS) entry which is preliminary data.</text>
</comment>
<dbReference type="InterPro" id="IPR052357">
    <property type="entry name" value="Orn_Lys_Arg_decarboxylase-I"/>
</dbReference>
<evidence type="ECO:0000256" key="2">
    <source>
        <dbReference type="ARBA" id="ARBA00010671"/>
    </source>
</evidence>
<gene>
    <name evidence="8" type="ORF">H9756_07255</name>
</gene>
<evidence type="ECO:0000256" key="4">
    <source>
        <dbReference type="ARBA" id="ARBA00022898"/>
    </source>
</evidence>
<evidence type="ECO:0000256" key="1">
    <source>
        <dbReference type="ARBA" id="ARBA00001933"/>
    </source>
</evidence>
<dbReference type="Proteomes" id="UP000823895">
    <property type="component" value="Unassembled WGS sequence"/>
</dbReference>
<comment type="similarity">
    <text evidence="2">Belongs to the Orn/Lys/Arg decarboxylase class-I family.</text>
</comment>
<keyword evidence="4" id="KW-0663">Pyridoxal phosphate</keyword>
<dbReference type="PANTHER" id="PTHR43277">
    <property type="entry name" value="ARGININE DECARBOXYLASE"/>
    <property type="match status" value="1"/>
</dbReference>
<dbReference type="InterPro" id="IPR015424">
    <property type="entry name" value="PyrdxlP-dep_Trfase"/>
</dbReference>
<dbReference type="PANTHER" id="PTHR43277:SF3">
    <property type="entry name" value="DECARBOXYLASE, PUTATIVE-RELATED"/>
    <property type="match status" value="1"/>
</dbReference>
<dbReference type="InterPro" id="IPR036633">
    <property type="entry name" value="Prn/Lys/Arg_de-COase_C_sf"/>
</dbReference>
<dbReference type="InterPro" id="IPR008286">
    <property type="entry name" value="Prn/Lys/Arg_de-COase_C"/>
</dbReference>
<dbReference type="Gene3D" id="3.40.640.10">
    <property type="entry name" value="Type I PLP-dependent aspartate aminotransferase-like (Major domain)"/>
    <property type="match status" value="1"/>
</dbReference>
<keyword evidence="5" id="KW-0456">Lyase</keyword>
<evidence type="ECO:0000256" key="3">
    <source>
        <dbReference type="ARBA" id="ARBA00022793"/>
    </source>
</evidence>
<protein>
    <submittedName>
        <fullName evidence="8">Amino acid decarboxylase</fullName>
    </submittedName>
</protein>
<organism evidence="8 9">
    <name type="scientific">Candidatus Mediterraneibacter gallistercoris</name>
    <dbReference type="NCBI Taxonomy" id="2838671"/>
    <lineage>
        <taxon>Bacteria</taxon>
        <taxon>Bacillati</taxon>
        <taxon>Bacillota</taxon>
        <taxon>Clostridia</taxon>
        <taxon>Lachnospirales</taxon>
        <taxon>Lachnospiraceae</taxon>
        <taxon>Mediterraneibacter</taxon>
    </lineage>
</organism>
<comment type="cofactor">
    <cofactor evidence="1">
        <name>pyridoxal 5'-phosphate</name>
        <dbReference type="ChEBI" id="CHEBI:597326"/>
    </cofactor>
</comment>
<dbReference type="EMBL" id="DWWI01000156">
    <property type="protein sequence ID" value="HJC43461.1"/>
    <property type="molecule type" value="Genomic_DNA"/>
</dbReference>
<evidence type="ECO:0000256" key="5">
    <source>
        <dbReference type="ARBA" id="ARBA00023239"/>
    </source>
</evidence>
<reference evidence="8" key="1">
    <citation type="journal article" date="2021" name="PeerJ">
        <title>Extensive microbial diversity within the chicken gut microbiome revealed by metagenomics and culture.</title>
        <authorList>
            <person name="Gilroy R."/>
            <person name="Ravi A."/>
            <person name="Getino M."/>
            <person name="Pursley I."/>
            <person name="Horton D.L."/>
            <person name="Alikhan N.F."/>
            <person name="Baker D."/>
            <person name="Gharbi K."/>
            <person name="Hall N."/>
            <person name="Watson M."/>
            <person name="Adriaenssens E.M."/>
            <person name="Foster-Nyarko E."/>
            <person name="Jarju S."/>
            <person name="Secka A."/>
            <person name="Antonio M."/>
            <person name="Oren A."/>
            <person name="Chaudhuri R.R."/>
            <person name="La Ragione R."/>
            <person name="Hildebrand F."/>
            <person name="Pallen M.J."/>
        </authorList>
    </citation>
    <scope>NUCLEOTIDE SEQUENCE</scope>
    <source>
        <strain evidence="8">CHK165-2605</strain>
    </source>
</reference>
<evidence type="ECO:0000259" key="7">
    <source>
        <dbReference type="Pfam" id="PF03711"/>
    </source>
</evidence>
<evidence type="ECO:0000313" key="8">
    <source>
        <dbReference type="EMBL" id="HJC43461.1"/>
    </source>
</evidence>
<evidence type="ECO:0000313" key="9">
    <source>
        <dbReference type="Proteomes" id="UP000823895"/>
    </source>
</evidence>
<dbReference type="Pfam" id="PF01276">
    <property type="entry name" value="OKR_DC_1"/>
    <property type="match status" value="1"/>
</dbReference>
<dbReference type="Gene3D" id="3.90.105.10">
    <property type="entry name" value="Molybdopterin biosynthesis moea protein, domain 2"/>
    <property type="match status" value="1"/>
</dbReference>
<dbReference type="Pfam" id="PF03711">
    <property type="entry name" value="OKR_DC_1_C"/>
    <property type="match status" value="1"/>
</dbReference>
<accession>A0A9D2P3A2</accession>
<dbReference type="InterPro" id="IPR015421">
    <property type="entry name" value="PyrdxlP-dep_Trfase_major"/>
</dbReference>
<dbReference type="SUPFAM" id="SSF55904">
    <property type="entry name" value="Ornithine decarboxylase C-terminal domain"/>
    <property type="match status" value="1"/>
</dbReference>
<dbReference type="SUPFAM" id="SSF53383">
    <property type="entry name" value="PLP-dependent transferases"/>
    <property type="match status" value="1"/>
</dbReference>
<proteinExistence type="inferred from homology"/>
<feature type="domain" description="Orn/Lys/Arg decarboxylase C-terminal" evidence="7">
    <location>
        <begin position="375"/>
        <end position="464"/>
    </location>
</feature>